<feature type="domain" description="YTH" evidence="2">
    <location>
        <begin position="110"/>
        <end position="245"/>
    </location>
</feature>
<dbReference type="PANTHER" id="PTHR12357:SF3">
    <property type="entry name" value="YTH DOMAIN-CONTAINING PROTEIN 1"/>
    <property type="match status" value="1"/>
</dbReference>
<proteinExistence type="predicted"/>
<name>A0A0G4EJ14_VITBC</name>
<evidence type="ECO:0000259" key="2">
    <source>
        <dbReference type="PROSITE" id="PS50882"/>
    </source>
</evidence>
<dbReference type="Pfam" id="PF04146">
    <property type="entry name" value="YTH"/>
    <property type="match status" value="1"/>
</dbReference>
<feature type="compositionally biased region" description="Basic and acidic residues" evidence="1">
    <location>
        <begin position="8"/>
        <end position="21"/>
    </location>
</feature>
<keyword evidence="4" id="KW-1185">Reference proteome</keyword>
<feature type="compositionally biased region" description="Pro residues" evidence="1">
    <location>
        <begin position="88"/>
        <end position="98"/>
    </location>
</feature>
<dbReference type="InterPro" id="IPR007275">
    <property type="entry name" value="YTH_domain"/>
</dbReference>
<reference evidence="3 4" key="1">
    <citation type="submission" date="2014-11" db="EMBL/GenBank/DDBJ databases">
        <authorList>
            <person name="Zhu J."/>
            <person name="Qi W."/>
            <person name="Song R."/>
        </authorList>
    </citation>
    <scope>NUCLEOTIDE SEQUENCE [LARGE SCALE GENOMIC DNA]</scope>
</reference>
<feature type="region of interest" description="Disordered" evidence="1">
    <location>
        <begin position="247"/>
        <end position="354"/>
    </location>
</feature>
<organism evidence="3 4">
    <name type="scientific">Vitrella brassicaformis (strain CCMP3155)</name>
    <dbReference type="NCBI Taxonomy" id="1169540"/>
    <lineage>
        <taxon>Eukaryota</taxon>
        <taxon>Sar</taxon>
        <taxon>Alveolata</taxon>
        <taxon>Colpodellida</taxon>
        <taxon>Vitrellaceae</taxon>
        <taxon>Vitrella</taxon>
    </lineage>
</organism>
<accession>A0A0G4EJ14</accession>
<dbReference type="AlphaFoldDB" id="A0A0G4EJ14"/>
<feature type="compositionally biased region" description="Pro residues" evidence="1">
    <location>
        <begin position="252"/>
        <end position="267"/>
    </location>
</feature>
<dbReference type="EMBL" id="CDMY01000243">
    <property type="protein sequence ID" value="CEL96020.1"/>
    <property type="molecule type" value="Genomic_DNA"/>
</dbReference>
<dbReference type="GO" id="GO:0000398">
    <property type="term" value="P:mRNA splicing, via spliceosome"/>
    <property type="evidence" value="ECO:0007669"/>
    <property type="project" value="TreeGrafter"/>
</dbReference>
<evidence type="ECO:0000313" key="4">
    <source>
        <dbReference type="Proteomes" id="UP000041254"/>
    </source>
</evidence>
<gene>
    <name evidence="3" type="ORF">Vbra_7507</name>
</gene>
<dbReference type="GO" id="GO:1990247">
    <property type="term" value="F:N6-methyladenosine-containing RNA reader activity"/>
    <property type="evidence" value="ECO:0007669"/>
    <property type="project" value="TreeGrafter"/>
</dbReference>
<evidence type="ECO:0000256" key="1">
    <source>
        <dbReference type="SAM" id="MobiDB-lite"/>
    </source>
</evidence>
<dbReference type="InterPro" id="IPR045168">
    <property type="entry name" value="YTH_prot"/>
</dbReference>
<dbReference type="GO" id="GO:0005654">
    <property type="term" value="C:nucleoplasm"/>
    <property type="evidence" value="ECO:0007669"/>
    <property type="project" value="TreeGrafter"/>
</dbReference>
<dbReference type="OrthoDB" id="6103986at2759"/>
<dbReference type="InParanoid" id="A0A0G4EJ14"/>
<dbReference type="GO" id="GO:0048024">
    <property type="term" value="P:regulation of mRNA splicing, via spliceosome"/>
    <property type="evidence" value="ECO:0007669"/>
    <property type="project" value="TreeGrafter"/>
</dbReference>
<feature type="compositionally biased region" description="Low complexity" evidence="1">
    <location>
        <begin position="322"/>
        <end position="332"/>
    </location>
</feature>
<dbReference type="GO" id="GO:0003729">
    <property type="term" value="F:mRNA binding"/>
    <property type="evidence" value="ECO:0007669"/>
    <property type="project" value="TreeGrafter"/>
</dbReference>
<dbReference type="VEuPathDB" id="CryptoDB:Vbra_7507"/>
<evidence type="ECO:0000313" key="3">
    <source>
        <dbReference type="EMBL" id="CEL96020.1"/>
    </source>
</evidence>
<dbReference type="PROSITE" id="PS50882">
    <property type="entry name" value="YTH"/>
    <property type="match status" value="1"/>
</dbReference>
<feature type="region of interest" description="Disordered" evidence="1">
    <location>
        <begin position="1"/>
        <end position="103"/>
    </location>
</feature>
<feature type="compositionally biased region" description="Pro residues" evidence="1">
    <location>
        <begin position="291"/>
        <end position="317"/>
    </location>
</feature>
<dbReference type="Gene3D" id="3.10.590.10">
    <property type="entry name" value="ph1033 like domains"/>
    <property type="match status" value="1"/>
</dbReference>
<sequence>MDPGYPPEVKEEPPDEDHAAAHEPMGPSQPSHPVHIKQEPMADAPPPQNEQQHGYEAQQIHQQQQQQQQQPREMQRGPPARYPVHHQGPPPPRPPPGPSFRERIAHGPHVRYFLIKSNSGENLSTSMELGVWATMQRNEEKLIQAFRSSSDVVLIFSLNDSGAFQGYARMRNEPGQSSIRDVFVKPNGQTFRARHFDIEWIETHDVPFQLTGHITNPLNDNRPVKIGRDGQELSPDCARALLALFDQHGNLGPPPPPPLPSPIPPPHGHFHDDRPPPMPHPHPHDYWGYDGPPPPMAMSRPPGPYRPPPGPQQPPVPFSYQDGPPASAEGPAPEGGGGGDEGKSGKKRKRDLKRGDYCWIIANMSYEEYLDAYHRWVAFQQQQQQQRTAGGPQMA</sequence>
<protein>
    <recommendedName>
        <fullName evidence="2">YTH domain-containing protein</fullName>
    </recommendedName>
</protein>
<dbReference type="STRING" id="1169540.A0A0G4EJ14"/>
<dbReference type="CDD" id="cd21134">
    <property type="entry name" value="YTH"/>
    <property type="match status" value="1"/>
</dbReference>
<dbReference type="Proteomes" id="UP000041254">
    <property type="component" value="Unassembled WGS sequence"/>
</dbReference>
<dbReference type="PANTHER" id="PTHR12357">
    <property type="entry name" value="YTH YT521-B HOMOLOGY DOMAIN-CONTAINING"/>
    <property type="match status" value="1"/>
</dbReference>
<feature type="compositionally biased region" description="Low complexity" evidence="1">
    <location>
        <begin position="51"/>
        <end position="70"/>
    </location>
</feature>